<reference evidence="10 11" key="1">
    <citation type="journal article" date="2016" name="J. Biotechnol.">
        <title>First complete genome sequence of a species in the genus Microterricola, an extremophilic cold active enzyme producing bacterial strain ERGS5:02 isolated from Sikkim Himalaya.</title>
        <authorList>
            <person name="Himanshu"/>
            <person name="Swarnkar M.K."/>
            <person name="Singh D."/>
            <person name="Kumar R."/>
        </authorList>
    </citation>
    <scope>NUCLEOTIDE SEQUENCE [LARGE SCALE GENOMIC DNA]</scope>
    <source>
        <strain evidence="10 11">ERGS5:02</strain>
    </source>
</reference>
<keyword evidence="3 5" id="KW-0326">Glycosidase</keyword>
<evidence type="ECO:0000256" key="4">
    <source>
        <dbReference type="PIRSR" id="PIRSR006336-1"/>
    </source>
</evidence>
<feature type="active site" description="Proton donor" evidence="4">
    <location>
        <position position="158"/>
    </location>
</feature>
<protein>
    <recommendedName>
        <fullName evidence="5">Beta-galactosidase</fullName>
        <ecNumber evidence="5">3.2.1.23</ecNumber>
    </recommendedName>
</protein>
<organism evidence="10 11">
    <name type="scientific">Microterricola viridarii</name>
    <dbReference type="NCBI Taxonomy" id="412690"/>
    <lineage>
        <taxon>Bacteria</taxon>
        <taxon>Bacillati</taxon>
        <taxon>Actinomycetota</taxon>
        <taxon>Actinomycetes</taxon>
        <taxon>Micrococcales</taxon>
        <taxon>Microbacteriaceae</taxon>
        <taxon>Microterricola</taxon>
    </lineage>
</organism>
<evidence type="ECO:0000256" key="2">
    <source>
        <dbReference type="ARBA" id="ARBA00022801"/>
    </source>
</evidence>
<feature type="domain" description="Glycoside hydrolase 35 catalytic" evidence="7">
    <location>
        <begin position="11"/>
        <end position="324"/>
    </location>
</feature>
<dbReference type="Gene3D" id="3.20.20.80">
    <property type="entry name" value="Glycosidases"/>
    <property type="match status" value="1"/>
</dbReference>
<evidence type="ECO:0000259" key="7">
    <source>
        <dbReference type="Pfam" id="PF01301"/>
    </source>
</evidence>
<accession>A0A0Y0Q8X6</accession>
<dbReference type="Proteomes" id="UP000058305">
    <property type="component" value="Chromosome"/>
</dbReference>
<feature type="active site" description="Nucleophile" evidence="4">
    <location>
        <position position="234"/>
    </location>
</feature>
<evidence type="ECO:0000256" key="5">
    <source>
        <dbReference type="RuleBase" id="RU000675"/>
    </source>
</evidence>
<dbReference type="EC" id="3.2.1.23" evidence="5"/>
<gene>
    <name evidence="10" type="ORF">AWU67_14815</name>
</gene>
<dbReference type="GO" id="GO:0005975">
    <property type="term" value="P:carbohydrate metabolic process"/>
    <property type="evidence" value="ECO:0007669"/>
    <property type="project" value="InterPro"/>
</dbReference>
<evidence type="ECO:0000256" key="6">
    <source>
        <dbReference type="RuleBase" id="RU003679"/>
    </source>
</evidence>
<dbReference type="KEGG" id="mvd:AWU67_14815"/>
<comment type="similarity">
    <text evidence="1 6">Belongs to the glycosyl hydrolase 35 family.</text>
</comment>
<evidence type="ECO:0000256" key="3">
    <source>
        <dbReference type="ARBA" id="ARBA00023295"/>
    </source>
</evidence>
<dbReference type="InterPro" id="IPR048913">
    <property type="entry name" value="BetaGal_gal-bd"/>
</dbReference>
<evidence type="ECO:0000259" key="9">
    <source>
        <dbReference type="Pfam" id="PF21467"/>
    </source>
</evidence>
<dbReference type="Pfam" id="PF21317">
    <property type="entry name" value="BetaGal_ABD_1"/>
    <property type="match status" value="1"/>
</dbReference>
<dbReference type="PANTHER" id="PTHR23421">
    <property type="entry name" value="BETA-GALACTOSIDASE RELATED"/>
    <property type="match status" value="1"/>
</dbReference>
<evidence type="ECO:0000256" key="1">
    <source>
        <dbReference type="ARBA" id="ARBA00009809"/>
    </source>
</evidence>
<dbReference type="RefSeq" id="WP_067230777.1">
    <property type="nucleotide sequence ID" value="NZ_CP014145.1"/>
</dbReference>
<evidence type="ECO:0000313" key="11">
    <source>
        <dbReference type="Proteomes" id="UP000058305"/>
    </source>
</evidence>
<sequence>MPSFAIGATDFLLDGAPFRVLSGALHYFRVHPEHWADRIHKAKLMGLNTIETYVPWNEHSPTRGEFRTTPQLDLARFLDLVHAEGMHAIVRPGPYICAEWTDGGLPGWLTADPSMVIRTNDPAYMAAVTEYLRAVYAIVGPRQIQHGGPVILVQIENEYGAYAADKDYLRGLTALTRACGIDVPLTTVDQPSDQMLADGGLDELHKTGSFGSRAGERLATLRRHQPTGPLMCSEFWCGWFDAWGAPHRTTSAADAARELDALLAAGASVNIYMFHGGTNFGFTSGADDKGTYRPTITSYDYDAPLAEDGTPTEKFWRFREVLAKYGEVPEEAPAERTDSAAFEVQLDRCVPLRHANLVAPSAFDALPDATALGSARGFSLYSTQLEHGGLLAFTEVRDRAQLFLNRAPIGVLNRDHHDRVFALPPEATGELTLLVEYMGGVNYGQRIGEPKGLIGPATLDGEPLTDWVAGPVALEEDGRLSPVVEAALEAADDCAPGPLSGPAFARGSFELGSTGPESASLGDLHLDTAGWGKGVAWVNGFNLGRYWSRGPQRTLYVPAPVLRAGRNEIVIFETAGALSATARFVARPDLGSDEV</sequence>
<dbReference type="SUPFAM" id="SSF51445">
    <property type="entry name" value="(Trans)glycosidases"/>
    <property type="match status" value="1"/>
</dbReference>
<dbReference type="PRINTS" id="PR00742">
    <property type="entry name" value="GLHYDRLASE35"/>
</dbReference>
<evidence type="ECO:0000313" key="10">
    <source>
        <dbReference type="EMBL" id="AMB59921.1"/>
    </source>
</evidence>
<reference evidence="11" key="2">
    <citation type="submission" date="2016-01" db="EMBL/GenBank/DDBJ databases">
        <title>First complete genome sequence of a species in the genus Microterricola, an extremophilic cold active enzyme producing strain ERGS5:02 isolated from Sikkim Himalaya.</title>
        <authorList>
            <person name="Kumar R."/>
            <person name="Singh D."/>
            <person name="Swarnkar M.K."/>
        </authorList>
    </citation>
    <scope>NUCLEOTIDE SEQUENCE [LARGE SCALE GENOMIC DNA]</scope>
    <source>
        <strain evidence="11">ERGS5:02</strain>
    </source>
</reference>
<feature type="domain" description="Beta-galactosidase 1-like first all-beta" evidence="8">
    <location>
        <begin position="371"/>
        <end position="469"/>
    </location>
</feature>
<dbReference type="SUPFAM" id="SSF49785">
    <property type="entry name" value="Galactose-binding domain-like"/>
    <property type="match status" value="1"/>
</dbReference>
<dbReference type="Pfam" id="PF01301">
    <property type="entry name" value="Glyco_hydro_35"/>
    <property type="match status" value="1"/>
</dbReference>
<dbReference type="InterPro" id="IPR031330">
    <property type="entry name" value="Gly_Hdrlase_35_cat"/>
</dbReference>
<dbReference type="InterPro" id="IPR017853">
    <property type="entry name" value="GH"/>
</dbReference>
<evidence type="ECO:0000259" key="8">
    <source>
        <dbReference type="Pfam" id="PF21317"/>
    </source>
</evidence>
<dbReference type="InterPro" id="IPR019801">
    <property type="entry name" value="Glyco_hydro_35_CS"/>
</dbReference>
<dbReference type="InterPro" id="IPR048912">
    <property type="entry name" value="BetaGal1-like_ABD1"/>
</dbReference>
<dbReference type="PIRSF" id="PIRSF006336">
    <property type="entry name" value="B-gal"/>
    <property type="match status" value="1"/>
</dbReference>
<dbReference type="EMBL" id="CP014145">
    <property type="protein sequence ID" value="AMB59921.1"/>
    <property type="molecule type" value="Genomic_DNA"/>
</dbReference>
<feature type="domain" description="Beta-galactosidase galactose-binding" evidence="9">
    <location>
        <begin position="502"/>
        <end position="567"/>
    </location>
</feature>
<dbReference type="GO" id="GO:0004565">
    <property type="term" value="F:beta-galactosidase activity"/>
    <property type="evidence" value="ECO:0007669"/>
    <property type="project" value="UniProtKB-EC"/>
</dbReference>
<dbReference type="InterPro" id="IPR026283">
    <property type="entry name" value="B-gal_1-like"/>
</dbReference>
<dbReference type="PROSITE" id="PS01182">
    <property type="entry name" value="GLYCOSYL_HYDROL_F35"/>
    <property type="match status" value="1"/>
</dbReference>
<dbReference type="Gene3D" id="2.60.120.260">
    <property type="entry name" value="Galactose-binding domain-like"/>
    <property type="match status" value="2"/>
</dbReference>
<proteinExistence type="inferred from homology"/>
<keyword evidence="2 5" id="KW-0378">Hydrolase</keyword>
<dbReference type="OrthoDB" id="9813184at2"/>
<dbReference type="InterPro" id="IPR001944">
    <property type="entry name" value="Glycoside_Hdrlase_35"/>
</dbReference>
<dbReference type="AlphaFoldDB" id="A0A0Y0Q8X6"/>
<name>A0A0Y0Q8X6_9MICO</name>
<dbReference type="Pfam" id="PF21467">
    <property type="entry name" value="BetaGal_gal-bd"/>
    <property type="match status" value="1"/>
</dbReference>
<dbReference type="InterPro" id="IPR008979">
    <property type="entry name" value="Galactose-bd-like_sf"/>
</dbReference>
<keyword evidence="11" id="KW-1185">Reference proteome</keyword>
<comment type="catalytic activity">
    <reaction evidence="5">
        <text>Hydrolysis of terminal non-reducing beta-D-galactose residues in beta-D-galactosides.</text>
        <dbReference type="EC" id="3.2.1.23"/>
    </reaction>
</comment>